<dbReference type="Pfam" id="PF00990">
    <property type="entry name" value="GGDEF"/>
    <property type="match status" value="1"/>
</dbReference>
<sequence>MARPDDGKTEAERQLTLHVGLVCVVAATAAVVALYHLVHLDLTGDDLTRSIALAFMAALGVRINWQIRIRATVHAVSWSETAIVLGLAVAPAPLVVLTTGTGVAVALLSMKRSPVKTAFGIAKSMLLAAGGGLALHTLGWSPQDTDLQHVIGMIGLAYVVAVVLDEALTLPVIAMATGTPLRRLFADDLGLRLTSALARFVLIAVTLVILHADPRLLLAVPPLVLSLHLFYSQQAKSRTEQQAWQRLARTTDALNVVDLDKVLTTAVTQATELFSADEVEIELRDAGRTVRGASGTITYDGPTGPPSEIAGTVLPARLEGHDRTADVGMLRLRFRGPVRLNEREQYTLRTFASALCTAVRNAQAYAELARVADEHAHAASHDALTGLANRRQLLDRGTEQLNARHAEGVTALVLIDLNHFKEVNDTLGHAAGDQVLIQVADRLRAAAHDEDLVARLGGDEFAVLLRALPAPAVAAHRAEILLGALHEPLDVDGMRISVEASGGIAAAPASGGMPELLRRADVAMYQAKRAGQRIVTYALTRDTADLRRLTLGGELPRAVADHEFTVNFQPIVDLGSGQVTGAEALARWHHPRHGTIDPLRFIEAVERSGMLPAFAEAILDQALVAAVSWRTAGFDLPVSVNVSPRSLLDARFPGAVLARLQAHDFPPDRLVLELTETLTLSQLDVVDRVLSRLRDSGVRLALDDFGTGYSSLSLLSRIPVHELKIDRSFVTAMEGSAEAAAVIRSTLDLGRSLDLTVVAEGVESEPQRRSLWSLGCAAGQGHLFARPLPAGALLAALQRGSGGRPGTLAAPLHDTGAVIRLSTPGRRQPARNRPTGLPHLPA</sequence>
<evidence type="ECO:0000313" key="2">
    <source>
        <dbReference type="Proteomes" id="UP000198226"/>
    </source>
</evidence>
<dbReference type="Pfam" id="PF00563">
    <property type="entry name" value="EAL"/>
    <property type="match status" value="1"/>
</dbReference>
<dbReference type="Gene3D" id="3.30.70.270">
    <property type="match status" value="1"/>
</dbReference>
<dbReference type="NCBIfam" id="TIGR00254">
    <property type="entry name" value="GGDEF"/>
    <property type="match status" value="1"/>
</dbReference>
<dbReference type="InterPro" id="IPR029787">
    <property type="entry name" value="Nucleotide_cyclase"/>
</dbReference>
<keyword evidence="2" id="KW-1185">Reference proteome</keyword>
<proteinExistence type="predicted"/>
<organism evidence="1 2">
    <name type="scientific">Micromonospora rifamycinica</name>
    <dbReference type="NCBI Taxonomy" id="291594"/>
    <lineage>
        <taxon>Bacteria</taxon>
        <taxon>Bacillati</taxon>
        <taxon>Actinomycetota</taxon>
        <taxon>Actinomycetes</taxon>
        <taxon>Micromonosporales</taxon>
        <taxon>Micromonosporaceae</taxon>
        <taxon>Micromonospora</taxon>
    </lineage>
</organism>
<dbReference type="SUPFAM" id="SSF141868">
    <property type="entry name" value="EAL domain-like"/>
    <property type="match status" value="1"/>
</dbReference>
<protein>
    <submittedName>
        <fullName evidence="1">Diguanylate cyclase (GGDEF) domain-containing protein</fullName>
    </submittedName>
</protein>
<dbReference type="OrthoDB" id="3218066at2"/>
<accession>A0A109IPV5</accession>
<dbReference type="SUPFAM" id="SSF55073">
    <property type="entry name" value="Nucleotide cyclase"/>
    <property type="match status" value="1"/>
</dbReference>
<dbReference type="InterPro" id="IPR001633">
    <property type="entry name" value="EAL_dom"/>
</dbReference>
<dbReference type="EMBL" id="LT607752">
    <property type="protein sequence ID" value="SCG73417.1"/>
    <property type="molecule type" value="Genomic_DNA"/>
</dbReference>
<dbReference type="InterPro" id="IPR043128">
    <property type="entry name" value="Rev_trsase/Diguanyl_cyclase"/>
</dbReference>
<name>A0A109IPV5_9ACTN</name>
<dbReference type="Gene3D" id="3.20.20.450">
    <property type="entry name" value="EAL domain"/>
    <property type="match status" value="1"/>
</dbReference>
<dbReference type="RefSeq" id="WP_067301231.1">
    <property type="nucleotide sequence ID" value="NZ_LRMV01000003.1"/>
</dbReference>
<reference evidence="2" key="1">
    <citation type="submission" date="2016-06" db="EMBL/GenBank/DDBJ databases">
        <authorList>
            <person name="Varghese N."/>
            <person name="Submissions Spin"/>
        </authorList>
    </citation>
    <scope>NUCLEOTIDE SEQUENCE [LARGE SCALE GENOMIC DNA]</scope>
    <source>
        <strain evidence="2">DSM 44983</strain>
    </source>
</reference>
<dbReference type="PROSITE" id="PS50887">
    <property type="entry name" value="GGDEF"/>
    <property type="match status" value="1"/>
</dbReference>
<dbReference type="Proteomes" id="UP000198226">
    <property type="component" value="Chromosome I"/>
</dbReference>
<dbReference type="SUPFAM" id="SSF55781">
    <property type="entry name" value="GAF domain-like"/>
    <property type="match status" value="1"/>
</dbReference>
<dbReference type="PANTHER" id="PTHR33121:SF70">
    <property type="entry name" value="SIGNALING PROTEIN YKOW"/>
    <property type="match status" value="1"/>
</dbReference>
<dbReference type="InterPro" id="IPR000160">
    <property type="entry name" value="GGDEF_dom"/>
</dbReference>
<dbReference type="SMART" id="SM00267">
    <property type="entry name" value="GGDEF"/>
    <property type="match status" value="1"/>
</dbReference>
<dbReference type="CDD" id="cd01949">
    <property type="entry name" value="GGDEF"/>
    <property type="match status" value="1"/>
</dbReference>
<dbReference type="PANTHER" id="PTHR33121">
    <property type="entry name" value="CYCLIC DI-GMP PHOSPHODIESTERASE PDEF"/>
    <property type="match status" value="1"/>
</dbReference>
<dbReference type="InterPro" id="IPR035919">
    <property type="entry name" value="EAL_sf"/>
</dbReference>
<dbReference type="CDD" id="cd01948">
    <property type="entry name" value="EAL"/>
    <property type="match status" value="1"/>
</dbReference>
<dbReference type="AlphaFoldDB" id="A0A109IPV5"/>
<evidence type="ECO:0000313" key="1">
    <source>
        <dbReference type="EMBL" id="SCG73417.1"/>
    </source>
</evidence>
<dbReference type="GO" id="GO:0071111">
    <property type="term" value="F:cyclic-guanylate-specific phosphodiesterase activity"/>
    <property type="evidence" value="ECO:0007669"/>
    <property type="project" value="InterPro"/>
</dbReference>
<dbReference type="PROSITE" id="PS50883">
    <property type="entry name" value="EAL"/>
    <property type="match status" value="1"/>
</dbReference>
<gene>
    <name evidence="1" type="ORF">GA0070623_3784</name>
</gene>
<dbReference type="InterPro" id="IPR050706">
    <property type="entry name" value="Cyclic-di-GMP_PDE-like"/>
</dbReference>
<dbReference type="SMART" id="SM00052">
    <property type="entry name" value="EAL"/>
    <property type="match status" value="1"/>
</dbReference>